<dbReference type="AlphaFoldDB" id="A0AAW1IF49"/>
<evidence type="ECO:0000313" key="2">
    <source>
        <dbReference type="Proteomes" id="UP001458880"/>
    </source>
</evidence>
<dbReference type="GO" id="GO:0003677">
    <property type="term" value="F:DNA binding"/>
    <property type="evidence" value="ECO:0007669"/>
    <property type="project" value="TreeGrafter"/>
</dbReference>
<dbReference type="EMBL" id="JASPKY010000609">
    <property type="protein sequence ID" value="KAK9688058.1"/>
    <property type="molecule type" value="Genomic_DNA"/>
</dbReference>
<reference evidence="1 2" key="1">
    <citation type="journal article" date="2024" name="BMC Genomics">
        <title>De novo assembly and annotation of Popillia japonica's genome with initial clues to its potential as an invasive pest.</title>
        <authorList>
            <person name="Cucini C."/>
            <person name="Boschi S."/>
            <person name="Funari R."/>
            <person name="Cardaioli E."/>
            <person name="Iannotti N."/>
            <person name="Marturano G."/>
            <person name="Paoli F."/>
            <person name="Bruttini M."/>
            <person name="Carapelli A."/>
            <person name="Frati F."/>
            <person name="Nardi F."/>
        </authorList>
    </citation>
    <scope>NUCLEOTIDE SEQUENCE [LARGE SCALE GENOMIC DNA]</scope>
    <source>
        <strain evidence="1">DMR45628</strain>
    </source>
</reference>
<evidence type="ECO:0000313" key="1">
    <source>
        <dbReference type="EMBL" id="KAK9688058.1"/>
    </source>
</evidence>
<dbReference type="GO" id="GO:0005634">
    <property type="term" value="C:nucleus"/>
    <property type="evidence" value="ECO:0007669"/>
    <property type="project" value="TreeGrafter"/>
</dbReference>
<dbReference type="PANTHER" id="PTHR19303:SF74">
    <property type="entry name" value="POGO TRANSPOSABLE ELEMENT WITH KRAB DOMAIN"/>
    <property type="match status" value="1"/>
</dbReference>
<sequence>MNLEVPFKSSKPGRKWFYSFLKRHPIVKQKLAEYINRARASVTEHKIRDWFTEVQNLFKDDFYVFQHPCRVWNMDEIAFFFSPKGCLILAEKGKATYVQLTSTSEKDNVTTLLTVNAIGELAPPLTIFKYDRLSRSYILHHQTGELVKVIVDGCKRTTSTNTLPIYLNPSWKEMKLRSQTTGLYPFDPENVNYTKCISGKTPNAANSNEKIFDIHTVRNSIPVIEPTSKETNKSNKITVCALVHEPKLEVESCKQDNNTKKYKESSANNDVINKKKTIVIEEGIQAVNFTAEEIKEDVQTESTIVCQNKSVCKETERKPTDPRLGKEQN</sequence>
<gene>
    <name evidence="1" type="ORF">QE152_g35814</name>
</gene>
<accession>A0AAW1IF49</accession>
<dbReference type="InterPro" id="IPR050863">
    <property type="entry name" value="CenT-Element_Derived"/>
</dbReference>
<protein>
    <submittedName>
        <fullName evidence="1">Uncharacterized protein</fullName>
    </submittedName>
</protein>
<proteinExistence type="predicted"/>
<dbReference type="PANTHER" id="PTHR19303">
    <property type="entry name" value="TRANSPOSON"/>
    <property type="match status" value="1"/>
</dbReference>
<dbReference type="Proteomes" id="UP001458880">
    <property type="component" value="Unassembled WGS sequence"/>
</dbReference>
<organism evidence="1 2">
    <name type="scientific">Popillia japonica</name>
    <name type="common">Japanese beetle</name>
    <dbReference type="NCBI Taxonomy" id="7064"/>
    <lineage>
        <taxon>Eukaryota</taxon>
        <taxon>Metazoa</taxon>
        <taxon>Ecdysozoa</taxon>
        <taxon>Arthropoda</taxon>
        <taxon>Hexapoda</taxon>
        <taxon>Insecta</taxon>
        <taxon>Pterygota</taxon>
        <taxon>Neoptera</taxon>
        <taxon>Endopterygota</taxon>
        <taxon>Coleoptera</taxon>
        <taxon>Polyphaga</taxon>
        <taxon>Scarabaeiformia</taxon>
        <taxon>Scarabaeidae</taxon>
        <taxon>Rutelinae</taxon>
        <taxon>Popillia</taxon>
    </lineage>
</organism>
<keyword evidence="2" id="KW-1185">Reference proteome</keyword>
<name>A0AAW1IF49_POPJA</name>
<comment type="caution">
    <text evidence="1">The sequence shown here is derived from an EMBL/GenBank/DDBJ whole genome shotgun (WGS) entry which is preliminary data.</text>
</comment>